<evidence type="ECO:0000313" key="2">
    <source>
        <dbReference type="EMBL" id="GCE21404.1"/>
    </source>
</evidence>
<keyword evidence="1" id="KW-0472">Membrane</keyword>
<dbReference type="AlphaFoldDB" id="A0A402AQN7"/>
<feature type="transmembrane region" description="Helical" evidence="1">
    <location>
        <begin position="119"/>
        <end position="139"/>
    </location>
</feature>
<dbReference type="OrthoDB" id="9954867at2"/>
<feature type="transmembrane region" description="Helical" evidence="1">
    <location>
        <begin position="61"/>
        <end position="82"/>
    </location>
</feature>
<keyword evidence="1" id="KW-1133">Transmembrane helix</keyword>
<dbReference type="Proteomes" id="UP000287188">
    <property type="component" value="Unassembled WGS sequence"/>
</dbReference>
<dbReference type="EMBL" id="BIFS01000001">
    <property type="protein sequence ID" value="GCE21404.1"/>
    <property type="molecule type" value="Genomic_DNA"/>
</dbReference>
<evidence type="ECO:0000256" key="1">
    <source>
        <dbReference type="SAM" id="Phobius"/>
    </source>
</evidence>
<proteinExistence type="predicted"/>
<keyword evidence="1" id="KW-0812">Transmembrane</keyword>
<sequence length="158" mass="17504">MLLWRPMSDLSEKEALYPVARSLRRTLALARPLWLYICVWLVAILALLSGGLLLLDDGLAAIFPHAPISAAPLILIGAAYLAFQAWSRPKPLDLFKALIVCAAFILWGVDQLLPAGTPATVLGDIVITLYVIDLGWMIIERLRQPQSRHGEWPLPESE</sequence>
<comment type="caution">
    <text evidence="2">The sequence shown here is derived from an EMBL/GenBank/DDBJ whole genome shotgun (WGS) entry which is preliminary data.</text>
</comment>
<feature type="transmembrane region" description="Helical" evidence="1">
    <location>
        <begin position="33"/>
        <end position="55"/>
    </location>
</feature>
<protein>
    <submittedName>
        <fullName evidence="2">Uncharacterized protein</fullName>
    </submittedName>
</protein>
<evidence type="ECO:0000313" key="3">
    <source>
        <dbReference type="Proteomes" id="UP000287188"/>
    </source>
</evidence>
<keyword evidence="3" id="KW-1185">Reference proteome</keyword>
<gene>
    <name evidence="2" type="ORF">KDK_52040</name>
</gene>
<accession>A0A402AQN7</accession>
<feature type="transmembrane region" description="Helical" evidence="1">
    <location>
        <begin position="94"/>
        <end position="113"/>
    </location>
</feature>
<name>A0A402AQN7_9CHLR</name>
<organism evidence="2 3">
    <name type="scientific">Dictyobacter kobayashii</name>
    <dbReference type="NCBI Taxonomy" id="2014872"/>
    <lineage>
        <taxon>Bacteria</taxon>
        <taxon>Bacillati</taxon>
        <taxon>Chloroflexota</taxon>
        <taxon>Ktedonobacteria</taxon>
        <taxon>Ktedonobacterales</taxon>
        <taxon>Dictyobacteraceae</taxon>
        <taxon>Dictyobacter</taxon>
    </lineage>
</organism>
<dbReference type="RefSeq" id="WP_136625282.1">
    <property type="nucleotide sequence ID" value="NZ_BIFS01000001.1"/>
</dbReference>
<reference evidence="3" key="1">
    <citation type="submission" date="2018-12" db="EMBL/GenBank/DDBJ databases">
        <title>Tengunoibacter tsumagoiensis gen. nov., sp. nov., Dictyobacter kobayashii sp. nov., D. alpinus sp. nov., and D. joshuensis sp. nov. and description of Dictyobacteraceae fam. nov. within the order Ktedonobacterales isolated from Tengu-no-mugimeshi.</title>
        <authorList>
            <person name="Wang C.M."/>
            <person name="Zheng Y."/>
            <person name="Sakai Y."/>
            <person name="Toyoda A."/>
            <person name="Minakuchi Y."/>
            <person name="Abe K."/>
            <person name="Yokota A."/>
            <person name="Yabe S."/>
        </authorList>
    </citation>
    <scope>NUCLEOTIDE SEQUENCE [LARGE SCALE GENOMIC DNA]</scope>
    <source>
        <strain evidence="3">Uno11</strain>
    </source>
</reference>